<dbReference type="AlphaFoldDB" id="A0A0E9T2Q9"/>
<name>A0A0E9T2Q9_ANGAN</name>
<reference evidence="1" key="1">
    <citation type="submission" date="2014-11" db="EMBL/GenBank/DDBJ databases">
        <authorList>
            <person name="Amaro Gonzalez C."/>
        </authorList>
    </citation>
    <scope>NUCLEOTIDE SEQUENCE</scope>
</reference>
<organism evidence="1">
    <name type="scientific">Anguilla anguilla</name>
    <name type="common">European freshwater eel</name>
    <name type="synonym">Muraena anguilla</name>
    <dbReference type="NCBI Taxonomy" id="7936"/>
    <lineage>
        <taxon>Eukaryota</taxon>
        <taxon>Metazoa</taxon>
        <taxon>Chordata</taxon>
        <taxon>Craniata</taxon>
        <taxon>Vertebrata</taxon>
        <taxon>Euteleostomi</taxon>
        <taxon>Actinopterygii</taxon>
        <taxon>Neopterygii</taxon>
        <taxon>Teleostei</taxon>
        <taxon>Anguilliformes</taxon>
        <taxon>Anguillidae</taxon>
        <taxon>Anguilla</taxon>
    </lineage>
</organism>
<protein>
    <submittedName>
        <fullName evidence="1">Uncharacterized protein</fullName>
    </submittedName>
</protein>
<reference evidence="1" key="2">
    <citation type="journal article" date="2015" name="Fish Shellfish Immunol.">
        <title>Early steps in the European eel (Anguilla anguilla)-Vibrio vulnificus interaction in the gills: Role of the RtxA13 toxin.</title>
        <authorList>
            <person name="Callol A."/>
            <person name="Pajuelo D."/>
            <person name="Ebbesson L."/>
            <person name="Teles M."/>
            <person name="MacKenzie S."/>
            <person name="Amaro C."/>
        </authorList>
    </citation>
    <scope>NUCLEOTIDE SEQUENCE</scope>
</reference>
<accession>A0A0E9T2Q9</accession>
<evidence type="ECO:0000313" key="1">
    <source>
        <dbReference type="EMBL" id="JAH47854.1"/>
    </source>
</evidence>
<sequence length="33" mass="3939">MFLLHLFYVNARVIFTAAYEQYLLKSCQLADKQ</sequence>
<proteinExistence type="predicted"/>
<dbReference type="EMBL" id="GBXM01060723">
    <property type="protein sequence ID" value="JAH47854.1"/>
    <property type="molecule type" value="Transcribed_RNA"/>
</dbReference>